<dbReference type="AlphaFoldDB" id="A0A0B7A8R5"/>
<dbReference type="EMBL" id="HACG01030182">
    <property type="protein sequence ID" value="CEK77047.1"/>
    <property type="molecule type" value="Transcribed_RNA"/>
</dbReference>
<evidence type="ECO:0000313" key="2">
    <source>
        <dbReference type="EMBL" id="CEK77047.1"/>
    </source>
</evidence>
<reference evidence="2" key="1">
    <citation type="submission" date="2014-12" db="EMBL/GenBank/DDBJ databases">
        <title>Insight into the proteome of Arion vulgaris.</title>
        <authorList>
            <person name="Aradska J."/>
            <person name="Bulat T."/>
            <person name="Smidak R."/>
            <person name="Sarate P."/>
            <person name="Gangsoo J."/>
            <person name="Sialana F."/>
            <person name="Bilban M."/>
            <person name="Lubec G."/>
        </authorList>
    </citation>
    <scope>NUCLEOTIDE SEQUENCE</scope>
    <source>
        <tissue evidence="2">Skin</tissue>
    </source>
</reference>
<accession>A0A0B7A8R5</accession>
<evidence type="ECO:0000313" key="3">
    <source>
        <dbReference type="EMBL" id="CEK77048.1"/>
    </source>
</evidence>
<protein>
    <submittedName>
        <fullName evidence="2">Uncharacterized protein</fullName>
    </submittedName>
</protein>
<name>A0A0B7A8R5_9EUPU</name>
<dbReference type="EMBL" id="HACG01030183">
    <property type="protein sequence ID" value="CEK77048.1"/>
    <property type="molecule type" value="Transcribed_RNA"/>
</dbReference>
<proteinExistence type="predicted"/>
<gene>
    <name evidence="2" type="primary">ORF102778</name>
    <name evidence="1" type="synonym">ORF102774</name>
    <name evidence="3" type="synonym">ORF102785</name>
</gene>
<dbReference type="EMBL" id="HACG01030181">
    <property type="protein sequence ID" value="CEK77046.1"/>
    <property type="molecule type" value="Transcribed_RNA"/>
</dbReference>
<sequence>MIQALTLKAVKQFHCLVSIDDIQSDHKCVSVIFVGVSRTAFRLVMASRSFFLGPNGSPSSFISESVISESTCMSIFS</sequence>
<evidence type="ECO:0000313" key="1">
    <source>
        <dbReference type="EMBL" id="CEK77046.1"/>
    </source>
</evidence>
<organism evidence="2">
    <name type="scientific">Arion vulgaris</name>
    <dbReference type="NCBI Taxonomy" id="1028688"/>
    <lineage>
        <taxon>Eukaryota</taxon>
        <taxon>Metazoa</taxon>
        <taxon>Spiralia</taxon>
        <taxon>Lophotrochozoa</taxon>
        <taxon>Mollusca</taxon>
        <taxon>Gastropoda</taxon>
        <taxon>Heterobranchia</taxon>
        <taxon>Euthyneura</taxon>
        <taxon>Panpulmonata</taxon>
        <taxon>Eupulmonata</taxon>
        <taxon>Stylommatophora</taxon>
        <taxon>Helicina</taxon>
        <taxon>Arionoidea</taxon>
        <taxon>Arionidae</taxon>
        <taxon>Arion</taxon>
    </lineage>
</organism>